<organism evidence="3 4">
    <name type="scientific">Actinomyces viscosus</name>
    <dbReference type="NCBI Taxonomy" id="1656"/>
    <lineage>
        <taxon>Bacteria</taxon>
        <taxon>Bacillati</taxon>
        <taxon>Actinomycetota</taxon>
        <taxon>Actinomycetes</taxon>
        <taxon>Actinomycetales</taxon>
        <taxon>Actinomycetaceae</taxon>
        <taxon>Actinomyces</taxon>
    </lineage>
</organism>
<dbReference type="SUPFAM" id="SSF54373">
    <property type="entry name" value="FAD-linked reductases, C-terminal domain"/>
    <property type="match status" value="1"/>
</dbReference>
<dbReference type="GO" id="GO:0005829">
    <property type="term" value="C:cytosol"/>
    <property type="evidence" value="ECO:0007669"/>
    <property type="project" value="TreeGrafter"/>
</dbReference>
<feature type="region of interest" description="Disordered" evidence="1">
    <location>
        <begin position="78"/>
        <end position="99"/>
    </location>
</feature>
<dbReference type="PANTHER" id="PTHR21197:SF0">
    <property type="entry name" value="UDP-GALACTOPYRANOSE MUTASE"/>
    <property type="match status" value="1"/>
</dbReference>
<proteinExistence type="predicted"/>
<dbReference type="Pfam" id="PF03275">
    <property type="entry name" value="GLF"/>
    <property type="match status" value="1"/>
</dbReference>
<dbReference type="Gene3D" id="3.40.50.720">
    <property type="entry name" value="NAD(P)-binding Rossmann-like Domain"/>
    <property type="match status" value="2"/>
</dbReference>
<evidence type="ECO:0000313" key="3">
    <source>
        <dbReference type="EMBL" id="VEI16100.1"/>
    </source>
</evidence>
<reference evidence="3 4" key="1">
    <citation type="submission" date="2018-12" db="EMBL/GenBank/DDBJ databases">
        <authorList>
            <consortium name="Pathogen Informatics"/>
        </authorList>
    </citation>
    <scope>NUCLEOTIDE SEQUENCE [LARGE SCALE GENOMIC DNA]</scope>
    <source>
        <strain evidence="3 4">NCTC10951</strain>
    </source>
</reference>
<evidence type="ECO:0000259" key="2">
    <source>
        <dbReference type="Pfam" id="PF03275"/>
    </source>
</evidence>
<dbReference type="PANTHER" id="PTHR21197">
    <property type="entry name" value="UDP-GALACTOPYRANOSE MUTASE"/>
    <property type="match status" value="1"/>
</dbReference>
<protein>
    <submittedName>
        <fullName evidence="3">UDP-galactopyranose mutase</fullName>
        <ecNumber evidence="3">5.4.99.9</ecNumber>
    </submittedName>
</protein>
<dbReference type="KEGG" id="avc:NCTC10951_01501"/>
<dbReference type="Proteomes" id="UP000268658">
    <property type="component" value="Chromosome"/>
</dbReference>
<sequence length="206" mass="22716">MPINQFFSAACSPDEARALIARQAGELAGSPMIEVRLSTDSFDASQACHRDALRGRVPVVCTGPVDRYLDYSRGRCPGARSTWGSSTQTGDSPGTGVMNRPDADVAYTRIIEPRCFHPECDYPWDRTVIMKEYSRLAGEGDEPYYPVDAPQDREMLLAYRDLVAREEGVFLGGRLGAYKYLGMHMTIGSALSMVDNCPVPFLQSCD</sequence>
<dbReference type="EC" id="5.4.99.9" evidence="3"/>
<evidence type="ECO:0000313" key="4">
    <source>
        <dbReference type="Proteomes" id="UP000268658"/>
    </source>
</evidence>
<gene>
    <name evidence="3" type="primary">glf</name>
    <name evidence="3" type="ORF">NCTC10951_01501</name>
</gene>
<dbReference type="AlphaFoldDB" id="A0A448PKZ3"/>
<accession>A0A448PKZ3</accession>
<dbReference type="EMBL" id="LR134477">
    <property type="protein sequence ID" value="VEI16100.1"/>
    <property type="molecule type" value="Genomic_DNA"/>
</dbReference>
<dbReference type="GO" id="GO:0008767">
    <property type="term" value="F:UDP-galactopyranose mutase activity"/>
    <property type="evidence" value="ECO:0007669"/>
    <property type="project" value="UniProtKB-EC"/>
</dbReference>
<dbReference type="InterPro" id="IPR015899">
    <property type="entry name" value="UDP-GalPyranose_mutase_C"/>
</dbReference>
<keyword evidence="3" id="KW-0413">Isomerase</keyword>
<evidence type="ECO:0000256" key="1">
    <source>
        <dbReference type="SAM" id="MobiDB-lite"/>
    </source>
</evidence>
<feature type="compositionally biased region" description="Polar residues" evidence="1">
    <location>
        <begin position="82"/>
        <end position="92"/>
    </location>
</feature>
<name>A0A448PKZ3_ACTVI</name>
<dbReference type="RefSeq" id="WP_309340428.1">
    <property type="nucleotide sequence ID" value="NZ_JASPER010000006.1"/>
</dbReference>
<dbReference type="GO" id="GO:0050660">
    <property type="term" value="F:flavin adenine dinucleotide binding"/>
    <property type="evidence" value="ECO:0007669"/>
    <property type="project" value="TreeGrafter"/>
</dbReference>
<feature type="domain" description="UDP-galactopyranose mutase C-terminal" evidence="2">
    <location>
        <begin position="28"/>
        <end position="180"/>
    </location>
</feature>